<dbReference type="GO" id="GO:0042254">
    <property type="term" value="P:ribosome biogenesis"/>
    <property type="evidence" value="ECO:0007669"/>
    <property type="project" value="UniProtKB-UniRule"/>
</dbReference>
<evidence type="ECO:0000259" key="17">
    <source>
        <dbReference type="PROSITE" id="PS51918"/>
    </source>
</evidence>
<evidence type="ECO:0000313" key="18">
    <source>
        <dbReference type="EMBL" id="CRF32656.1"/>
    </source>
</evidence>
<dbReference type="NCBIfam" id="NF008956">
    <property type="entry name" value="PRK12299.1"/>
    <property type="match status" value="1"/>
</dbReference>
<feature type="domain" description="Obg" evidence="16">
    <location>
        <begin position="2"/>
        <end position="160"/>
    </location>
</feature>
<dbReference type="FunFam" id="2.70.210.12:FF:000001">
    <property type="entry name" value="GTPase Obg"/>
    <property type="match status" value="1"/>
</dbReference>
<comment type="subunit">
    <text evidence="13">Monomer.</text>
</comment>
<dbReference type="PROSITE" id="PS51883">
    <property type="entry name" value="OBG"/>
    <property type="match status" value="1"/>
</dbReference>
<feature type="domain" description="Radical SAM core" evidence="17">
    <location>
        <begin position="383"/>
        <end position="612"/>
    </location>
</feature>
<evidence type="ECO:0000256" key="6">
    <source>
        <dbReference type="ARBA" id="ARBA00022723"/>
    </source>
</evidence>
<dbReference type="NCBIfam" id="TIGR02729">
    <property type="entry name" value="Obg_CgtA"/>
    <property type="match status" value="1"/>
</dbReference>
<evidence type="ECO:0000256" key="13">
    <source>
        <dbReference type="HAMAP-Rule" id="MF_01454"/>
    </source>
</evidence>
<dbReference type="Proteomes" id="UP000043763">
    <property type="component" value="Unassembled WGS sequence"/>
</dbReference>
<evidence type="ECO:0000256" key="8">
    <source>
        <dbReference type="ARBA" id="ARBA00022801"/>
    </source>
</evidence>
<dbReference type="PROSITE" id="PS51710">
    <property type="entry name" value="G_OBG"/>
    <property type="match status" value="1"/>
</dbReference>
<dbReference type="Gene3D" id="3.40.50.300">
    <property type="entry name" value="P-loop containing nucleotide triphosphate hydrolases"/>
    <property type="match status" value="1"/>
</dbReference>
<dbReference type="Gene3D" id="3.20.20.70">
    <property type="entry name" value="Aldolase class I"/>
    <property type="match status" value="1"/>
</dbReference>
<dbReference type="InterPro" id="IPR040084">
    <property type="entry name" value="GTPase_Obg"/>
</dbReference>
<keyword evidence="10" id="KW-0408">Iron</keyword>
<dbReference type="InterPro" id="IPR031167">
    <property type="entry name" value="G_OBG"/>
</dbReference>
<reference evidence="19" key="1">
    <citation type="submission" date="2015-04" db="EMBL/GenBank/DDBJ databases">
        <authorList>
            <person name="Mushtaq Mamoona"/>
        </authorList>
    </citation>
    <scope>NUCLEOTIDE SEQUENCE [LARGE SCALE GENOMIC DNA]</scope>
    <source>
        <strain evidence="19">AN4859/03</strain>
    </source>
</reference>
<dbReference type="InterPro" id="IPR045086">
    <property type="entry name" value="OBG_GTPase"/>
</dbReference>
<feature type="domain" description="OBG-type G" evidence="15">
    <location>
        <begin position="161"/>
        <end position="336"/>
    </location>
</feature>
<dbReference type="InterPro" id="IPR013785">
    <property type="entry name" value="Aldolase_TIM"/>
</dbReference>
<dbReference type="GO" id="GO:0000287">
    <property type="term" value="F:magnesium ion binding"/>
    <property type="evidence" value="ECO:0007669"/>
    <property type="project" value="InterPro"/>
</dbReference>
<keyword evidence="4 13" id="KW-0963">Cytoplasm</keyword>
<dbReference type="SFLD" id="SFLDG01083">
    <property type="entry name" value="Uncharacterised_Radical_SAM_Su"/>
    <property type="match status" value="1"/>
</dbReference>
<organism evidence="18 19">
    <name type="scientific">Brachyspira suanatina</name>
    <dbReference type="NCBI Taxonomy" id="381802"/>
    <lineage>
        <taxon>Bacteria</taxon>
        <taxon>Pseudomonadati</taxon>
        <taxon>Spirochaetota</taxon>
        <taxon>Spirochaetia</taxon>
        <taxon>Brachyspirales</taxon>
        <taxon>Brachyspiraceae</taxon>
        <taxon>Brachyspira</taxon>
    </lineage>
</organism>
<dbReference type="GO" id="GO:0043022">
    <property type="term" value="F:ribosome binding"/>
    <property type="evidence" value="ECO:0007669"/>
    <property type="project" value="UniProtKB-ARBA"/>
</dbReference>
<evidence type="ECO:0000256" key="2">
    <source>
        <dbReference type="ARBA" id="ARBA00007699"/>
    </source>
</evidence>
<dbReference type="InterPro" id="IPR007197">
    <property type="entry name" value="rSAM"/>
</dbReference>
<keyword evidence="5" id="KW-0949">S-adenosyl-L-methionine</keyword>
<evidence type="ECO:0000256" key="7">
    <source>
        <dbReference type="ARBA" id="ARBA00022741"/>
    </source>
</evidence>
<dbReference type="Pfam" id="PF04055">
    <property type="entry name" value="Radical_SAM"/>
    <property type="match status" value="1"/>
</dbReference>
<dbReference type="SUPFAM" id="SSF82051">
    <property type="entry name" value="Obg GTP-binding protein N-terminal domain"/>
    <property type="match status" value="1"/>
</dbReference>
<feature type="binding site" evidence="13">
    <location>
        <begin position="167"/>
        <end position="174"/>
    </location>
    <ligand>
        <name>GTP</name>
        <dbReference type="ChEBI" id="CHEBI:37565"/>
    </ligand>
</feature>
<gene>
    <name evidence="13 18" type="primary">obg</name>
    <name evidence="18" type="ORF">BRSU_0940</name>
</gene>
<dbReference type="Gene3D" id="2.70.210.12">
    <property type="entry name" value="GTP1/OBG domain"/>
    <property type="match status" value="1"/>
</dbReference>
<evidence type="ECO:0000256" key="5">
    <source>
        <dbReference type="ARBA" id="ARBA00022691"/>
    </source>
</evidence>
<evidence type="ECO:0000256" key="9">
    <source>
        <dbReference type="ARBA" id="ARBA00022842"/>
    </source>
</evidence>
<dbReference type="CDD" id="cd01335">
    <property type="entry name" value="Radical_SAM"/>
    <property type="match status" value="1"/>
</dbReference>
<comment type="cofactor">
    <cofactor evidence="13">
        <name>Mg(2+)</name>
        <dbReference type="ChEBI" id="CHEBI:18420"/>
    </cofactor>
</comment>
<keyword evidence="19" id="KW-1185">Reference proteome</keyword>
<comment type="cofactor">
    <cofactor evidence="1">
        <name>[4Fe-4S] cluster</name>
        <dbReference type="ChEBI" id="CHEBI:49883"/>
    </cofactor>
</comment>
<dbReference type="PROSITE" id="PS00905">
    <property type="entry name" value="GTP1_OBG"/>
    <property type="match status" value="1"/>
</dbReference>
<dbReference type="InterPro" id="IPR027417">
    <property type="entry name" value="P-loop_NTPase"/>
</dbReference>
<evidence type="ECO:0000256" key="11">
    <source>
        <dbReference type="ARBA" id="ARBA00023014"/>
    </source>
</evidence>
<dbReference type="InterPro" id="IPR006169">
    <property type="entry name" value="GTP1_OBG_dom"/>
</dbReference>
<feature type="binding site" evidence="13">
    <location>
        <begin position="214"/>
        <end position="217"/>
    </location>
    <ligand>
        <name>GTP</name>
        <dbReference type="ChEBI" id="CHEBI:37565"/>
    </ligand>
</feature>
<dbReference type="EC" id="3.6.5.-" evidence="13"/>
<comment type="subcellular location">
    <subcellularLocation>
        <location evidence="13">Cytoplasm</location>
    </subcellularLocation>
</comment>
<comment type="function">
    <text evidence="13">An essential GTPase which binds GTP, GDP and possibly (p)ppGpp with moderate affinity, with high nucleotide exchange rates and a fairly low GTP hydrolysis rate. Plays a role in control of the cell cycle, stress response, ribosome biogenesis and in those bacteria that undergo differentiation, in morphogenesis control.</text>
</comment>
<dbReference type="SFLD" id="SFLDG01067">
    <property type="entry name" value="SPASM/twitch_domain_containing"/>
    <property type="match status" value="1"/>
</dbReference>
<keyword evidence="14" id="KW-0175">Coiled coil</keyword>
<dbReference type="InterPro" id="IPR014100">
    <property type="entry name" value="GTP-bd_Obg/CgtA"/>
</dbReference>
<evidence type="ECO:0000256" key="3">
    <source>
        <dbReference type="ARBA" id="ARBA00022485"/>
    </source>
</evidence>
<dbReference type="RefSeq" id="WP_048594106.1">
    <property type="nucleotide sequence ID" value="NZ_CVLB01000001.1"/>
</dbReference>
<dbReference type="InterPro" id="IPR006074">
    <property type="entry name" value="GTP1-OBG_CS"/>
</dbReference>
<dbReference type="AlphaFoldDB" id="A0A0G4K5M8"/>
<name>A0A0G4K5M8_9SPIR</name>
<dbReference type="SFLD" id="SFLDS00029">
    <property type="entry name" value="Radical_SAM"/>
    <property type="match status" value="1"/>
</dbReference>
<evidence type="ECO:0000256" key="14">
    <source>
        <dbReference type="SAM" id="Coils"/>
    </source>
</evidence>
<keyword evidence="3" id="KW-0004">4Fe-4S</keyword>
<keyword evidence="6 13" id="KW-0479">Metal-binding</keyword>
<dbReference type="HAMAP" id="MF_01454">
    <property type="entry name" value="GTPase_Obg"/>
    <property type="match status" value="1"/>
</dbReference>
<dbReference type="PANTHER" id="PTHR11702">
    <property type="entry name" value="DEVELOPMENTALLY REGULATED GTP-BINDING PROTEIN-RELATED"/>
    <property type="match status" value="1"/>
</dbReference>
<dbReference type="NCBIfam" id="NF008955">
    <property type="entry name" value="PRK12297.1"/>
    <property type="match status" value="1"/>
</dbReference>
<dbReference type="PRINTS" id="PR00326">
    <property type="entry name" value="GTP1OBG"/>
</dbReference>
<keyword evidence="9 13" id="KW-0460">Magnesium</keyword>
<feature type="binding site" evidence="13">
    <location>
        <begin position="281"/>
        <end position="284"/>
    </location>
    <ligand>
        <name>GTP</name>
        <dbReference type="ChEBI" id="CHEBI:37565"/>
    </ligand>
</feature>
<dbReference type="OrthoDB" id="9807318at2"/>
<feature type="binding site" evidence="13">
    <location>
        <begin position="323"/>
        <end position="325"/>
    </location>
    <ligand>
        <name>GTP</name>
        <dbReference type="ChEBI" id="CHEBI:37565"/>
    </ligand>
</feature>
<evidence type="ECO:0000256" key="12">
    <source>
        <dbReference type="ARBA" id="ARBA00023134"/>
    </source>
</evidence>
<dbReference type="PROSITE" id="PS51918">
    <property type="entry name" value="RADICAL_SAM"/>
    <property type="match status" value="1"/>
</dbReference>
<dbReference type="SUPFAM" id="SSF102114">
    <property type="entry name" value="Radical SAM enzymes"/>
    <property type="match status" value="1"/>
</dbReference>
<feature type="binding site" evidence="13">
    <location>
        <position position="174"/>
    </location>
    <ligand>
        <name>Mg(2+)</name>
        <dbReference type="ChEBI" id="CHEBI:18420"/>
    </ligand>
</feature>
<dbReference type="InterPro" id="IPR006073">
    <property type="entry name" value="GTP-bd"/>
</dbReference>
<dbReference type="GO" id="GO:0003924">
    <property type="term" value="F:GTPase activity"/>
    <property type="evidence" value="ECO:0007669"/>
    <property type="project" value="UniProtKB-UniRule"/>
</dbReference>
<keyword evidence="11" id="KW-0411">Iron-sulfur</keyword>
<feature type="binding site" evidence="13">
    <location>
        <position position="194"/>
    </location>
    <ligand>
        <name>Mg(2+)</name>
        <dbReference type="ChEBI" id="CHEBI:18420"/>
    </ligand>
</feature>
<sequence>MDQFIDVVSFEIEAGHGGAGSVSFRREAHVPMGGPDGGNGGDGGDVIVRVDARINSFGKIKSRKRFRARDGEPGRARLSDGKRGDDVVIRVPIGTVVYDEDTNNILADLLEDGQSYTVARGGKGGKGNKFYATATNQAPDYAQHGLDGEKLNIRLEVKLIADIGLVGMPNAGKSSLLARLTRANPKIASYPFTTLTPNLGVCYLDYERSFVIADIPGIIEGASEGAGLGLTFLRHIERTGALCFVIDLTGEDVADTYKKLRNELKQYSKELIKKKSIIVLNKTDMLEKDEIKAKVKAIEKAVKKEYKNNKETHYEEPEIFALSVFSLDGELLDKVTNAFYKANEERYDNTKKETKEPLLLNQNKTKSKLKTKRVFGPVVSKRLGNSLGIDVIPHKTCSYNCIYCQLGSEENTRTSLANYYSVDEIIYELKEALLNNKNIDYITFAGSGEPTLYKDLKKLIYEIKQITDIPVCIITNGSLLYKQEMRSDLLIADLVIPSLDAGNMDTFKLIDQPNKEIDFDKMVNGLIEFRRVFKGEYWLEVFLLKDINDSKEELDDIIKIVNKIKPDRVQLVTATRRTSNEKAKALNDEEMENAKKYFETNCNIEIDVPSVSDKAKGNTKKITEEDIINFLIRQPDTVHMIAISFNEDESRVSELLKKLVESGKVREEIVNGVLSYAVNI</sequence>
<evidence type="ECO:0000256" key="4">
    <source>
        <dbReference type="ARBA" id="ARBA00022490"/>
    </source>
</evidence>
<protein>
    <recommendedName>
        <fullName evidence="13">GTPase Obg</fullName>
        <ecNumber evidence="13">3.6.5.-</ecNumber>
    </recommendedName>
    <alternativeName>
        <fullName evidence="13">GTP-binding protein Obg</fullName>
    </alternativeName>
</protein>
<evidence type="ECO:0000259" key="16">
    <source>
        <dbReference type="PROSITE" id="PS51883"/>
    </source>
</evidence>
<dbReference type="GO" id="GO:0005737">
    <property type="term" value="C:cytoplasm"/>
    <property type="evidence" value="ECO:0007669"/>
    <property type="project" value="UniProtKB-SubCell"/>
</dbReference>
<dbReference type="Pfam" id="PF01926">
    <property type="entry name" value="MMR_HSR1"/>
    <property type="match status" value="1"/>
</dbReference>
<keyword evidence="7 13" id="KW-0547">Nucleotide-binding</keyword>
<dbReference type="EMBL" id="CVLB01000001">
    <property type="protein sequence ID" value="CRF32656.1"/>
    <property type="molecule type" value="Genomic_DNA"/>
</dbReference>
<feature type="binding site" evidence="13">
    <location>
        <begin position="192"/>
        <end position="196"/>
    </location>
    <ligand>
        <name>GTP</name>
        <dbReference type="ChEBI" id="CHEBI:37565"/>
    </ligand>
</feature>
<keyword evidence="8 13" id="KW-0378">Hydrolase</keyword>
<feature type="coiled-coil region" evidence="14">
    <location>
        <begin position="250"/>
        <end position="308"/>
    </location>
</feature>
<proteinExistence type="inferred from homology"/>
<comment type="similarity">
    <text evidence="2 13">Belongs to the TRAFAC class OBG-HflX-like GTPase superfamily. OBG GTPase family.</text>
</comment>
<keyword evidence="12 13" id="KW-0342">GTP-binding</keyword>
<dbReference type="SUPFAM" id="SSF52540">
    <property type="entry name" value="P-loop containing nucleoside triphosphate hydrolases"/>
    <property type="match status" value="1"/>
</dbReference>
<dbReference type="PANTHER" id="PTHR11702:SF31">
    <property type="entry name" value="MITOCHONDRIAL RIBOSOME-ASSOCIATED GTPASE 2"/>
    <property type="match status" value="1"/>
</dbReference>
<dbReference type="GO" id="GO:0005525">
    <property type="term" value="F:GTP binding"/>
    <property type="evidence" value="ECO:0007669"/>
    <property type="project" value="UniProtKB-UniRule"/>
</dbReference>
<evidence type="ECO:0000256" key="1">
    <source>
        <dbReference type="ARBA" id="ARBA00001966"/>
    </source>
</evidence>
<dbReference type="CDD" id="cd01898">
    <property type="entry name" value="Obg"/>
    <property type="match status" value="1"/>
</dbReference>
<evidence type="ECO:0000259" key="15">
    <source>
        <dbReference type="PROSITE" id="PS51710"/>
    </source>
</evidence>
<evidence type="ECO:0000313" key="19">
    <source>
        <dbReference type="Proteomes" id="UP000043763"/>
    </source>
</evidence>
<dbReference type="GO" id="GO:0051539">
    <property type="term" value="F:4 iron, 4 sulfur cluster binding"/>
    <property type="evidence" value="ECO:0007669"/>
    <property type="project" value="UniProtKB-KW"/>
</dbReference>
<evidence type="ECO:0000256" key="10">
    <source>
        <dbReference type="ARBA" id="ARBA00023004"/>
    </source>
</evidence>
<accession>A0A0G4K5M8</accession>
<dbReference type="Pfam" id="PF01018">
    <property type="entry name" value="GTP1_OBG"/>
    <property type="match status" value="1"/>
</dbReference>
<dbReference type="InterPro" id="IPR036726">
    <property type="entry name" value="GTP1_OBG_dom_sf"/>
</dbReference>
<dbReference type="InterPro" id="IPR058240">
    <property type="entry name" value="rSAM_sf"/>
</dbReference>